<reference evidence="3" key="1">
    <citation type="journal article" date="2023" name="Mol. Phylogenet. Evol.">
        <title>Genome-scale phylogeny and comparative genomics of the fungal order Sordariales.</title>
        <authorList>
            <person name="Hensen N."/>
            <person name="Bonometti L."/>
            <person name="Westerberg I."/>
            <person name="Brannstrom I.O."/>
            <person name="Guillou S."/>
            <person name="Cros-Aarteil S."/>
            <person name="Calhoun S."/>
            <person name="Haridas S."/>
            <person name="Kuo A."/>
            <person name="Mondo S."/>
            <person name="Pangilinan J."/>
            <person name="Riley R."/>
            <person name="LaButti K."/>
            <person name="Andreopoulos B."/>
            <person name="Lipzen A."/>
            <person name="Chen C."/>
            <person name="Yan M."/>
            <person name="Daum C."/>
            <person name="Ng V."/>
            <person name="Clum A."/>
            <person name="Steindorff A."/>
            <person name="Ohm R.A."/>
            <person name="Martin F."/>
            <person name="Silar P."/>
            <person name="Natvig D.O."/>
            <person name="Lalanne C."/>
            <person name="Gautier V."/>
            <person name="Ament-Velasquez S.L."/>
            <person name="Kruys A."/>
            <person name="Hutchinson M.I."/>
            <person name="Powell A.J."/>
            <person name="Barry K."/>
            <person name="Miller A.N."/>
            <person name="Grigoriev I.V."/>
            <person name="Debuchy R."/>
            <person name="Gladieux P."/>
            <person name="Hiltunen Thoren M."/>
            <person name="Johannesson H."/>
        </authorList>
    </citation>
    <scope>NUCLEOTIDE SEQUENCE</scope>
    <source>
        <strain evidence="3">CBS 955.72</strain>
    </source>
</reference>
<keyword evidence="3" id="KW-0436">Ligase</keyword>
<accession>A0AAJ0H4V7</accession>
<feature type="domain" description="AMP-binding enzyme C-terminal" evidence="2">
    <location>
        <begin position="499"/>
        <end position="570"/>
    </location>
</feature>
<comment type="caution">
    <text evidence="3">The sequence shown here is derived from an EMBL/GenBank/DDBJ whole genome shotgun (WGS) entry which is preliminary data.</text>
</comment>
<dbReference type="InterPro" id="IPR042099">
    <property type="entry name" value="ANL_N_sf"/>
</dbReference>
<dbReference type="GO" id="GO:0031956">
    <property type="term" value="F:medium-chain fatty acid-CoA ligase activity"/>
    <property type="evidence" value="ECO:0007669"/>
    <property type="project" value="TreeGrafter"/>
</dbReference>
<dbReference type="InterPro" id="IPR000873">
    <property type="entry name" value="AMP-dep_synth/lig_dom"/>
</dbReference>
<protein>
    <submittedName>
        <fullName evidence="3">Amp dependent CoA ligase</fullName>
    </submittedName>
</protein>
<dbReference type="InterPro" id="IPR045851">
    <property type="entry name" value="AMP-bd_C_sf"/>
</dbReference>
<keyword evidence="4" id="KW-1185">Reference proteome</keyword>
<proteinExistence type="predicted"/>
<dbReference type="SUPFAM" id="SSF56801">
    <property type="entry name" value="Acetyl-CoA synthetase-like"/>
    <property type="match status" value="1"/>
</dbReference>
<evidence type="ECO:0000313" key="3">
    <source>
        <dbReference type="EMBL" id="KAK3339656.1"/>
    </source>
</evidence>
<dbReference type="PANTHER" id="PTHR43201">
    <property type="entry name" value="ACYL-COA SYNTHETASE"/>
    <property type="match status" value="1"/>
</dbReference>
<dbReference type="AlphaFoldDB" id="A0AAJ0H4V7"/>
<evidence type="ECO:0000259" key="1">
    <source>
        <dbReference type="Pfam" id="PF00501"/>
    </source>
</evidence>
<gene>
    <name evidence="3" type="ORF">B0T25DRAFT_594446</name>
</gene>
<evidence type="ECO:0000259" key="2">
    <source>
        <dbReference type="Pfam" id="PF13193"/>
    </source>
</evidence>
<dbReference type="InterPro" id="IPR025110">
    <property type="entry name" value="AMP-bd_C"/>
</dbReference>
<dbReference type="Pfam" id="PF00501">
    <property type="entry name" value="AMP-binding"/>
    <property type="match status" value="1"/>
</dbReference>
<name>A0AAJ0H4V7_9PEZI</name>
<organism evidence="3 4">
    <name type="scientific">Lasiosphaeria hispida</name>
    <dbReference type="NCBI Taxonomy" id="260671"/>
    <lineage>
        <taxon>Eukaryota</taxon>
        <taxon>Fungi</taxon>
        <taxon>Dikarya</taxon>
        <taxon>Ascomycota</taxon>
        <taxon>Pezizomycotina</taxon>
        <taxon>Sordariomycetes</taxon>
        <taxon>Sordariomycetidae</taxon>
        <taxon>Sordariales</taxon>
        <taxon>Lasiosphaeriaceae</taxon>
        <taxon>Lasiosphaeria</taxon>
    </lineage>
</organism>
<evidence type="ECO:0000313" key="4">
    <source>
        <dbReference type="Proteomes" id="UP001275084"/>
    </source>
</evidence>
<dbReference type="EMBL" id="JAUIQD010000009">
    <property type="protein sequence ID" value="KAK3339656.1"/>
    <property type="molecule type" value="Genomic_DNA"/>
</dbReference>
<dbReference type="PANTHER" id="PTHR43201:SF6">
    <property type="entry name" value="ACYL COA SYNTHETASE (EUROFUNG)"/>
    <property type="match status" value="1"/>
</dbReference>
<sequence>MVFTSLSLAYWVTPPVDRRVSPVAGDPDAATFKAPVSPPLPDLNLGQLLDRQAGQYPDKVAIVSRWQGKRVTYKELHDTCRDIAQSLLHHGVRPGDHVIVLAGNTIEYAELFFAVGAIGAVFSIINPTFSTEEVVSAVDLLDPVAIFIADRIGYRKNNALLAELTRARAQTSLIVKLPGVVPAPFEKASGEPRGALLSWDEFGYHRKSDANDQDDGLLAQYWSKADPNDTTCVQFTSGTTGPRKAAMISHQNLISNAWLVGHRLGYTPDDVSCCCAPLFHCFALVCGIIAPIMYGGIAVVPSDVFLAGATIEALSEEKCTVIHGVATMFQALLDHPDAGKHAPNICLRTGIVAGSSLSRTWIQHLADKFGFTGLAYGYGMTELSCMVFLTDPSQVSLLDDHSSVGALLPHSAARVVDNDLQTLPPGVPGELLVSGYLLFKGYYKNQEKTEEALVRDPEGRGWLRTGDLVSIDAAGRCIIRGRVKDMIKRGGENIFPADVETVLEQHPDIAAAACIGIPDDYWSEVVGVFVQRATKVEEAGTGNDKKIGDKELKLWLRNKIAPHKSPEHFFWLGEGAGVPSELPFNHTGKLMKGELRSIASDLVKQKLRP</sequence>
<dbReference type="GO" id="GO:0006631">
    <property type="term" value="P:fatty acid metabolic process"/>
    <property type="evidence" value="ECO:0007669"/>
    <property type="project" value="TreeGrafter"/>
</dbReference>
<dbReference type="Gene3D" id="3.30.300.30">
    <property type="match status" value="1"/>
</dbReference>
<reference evidence="3" key="2">
    <citation type="submission" date="2023-06" db="EMBL/GenBank/DDBJ databases">
        <authorList>
            <consortium name="Lawrence Berkeley National Laboratory"/>
            <person name="Haridas S."/>
            <person name="Hensen N."/>
            <person name="Bonometti L."/>
            <person name="Westerberg I."/>
            <person name="Brannstrom I.O."/>
            <person name="Guillou S."/>
            <person name="Cros-Aarteil S."/>
            <person name="Calhoun S."/>
            <person name="Kuo A."/>
            <person name="Mondo S."/>
            <person name="Pangilinan J."/>
            <person name="Riley R."/>
            <person name="Labutti K."/>
            <person name="Andreopoulos B."/>
            <person name="Lipzen A."/>
            <person name="Chen C."/>
            <person name="Yanf M."/>
            <person name="Daum C."/>
            <person name="Ng V."/>
            <person name="Clum A."/>
            <person name="Steindorff A."/>
            <person name="Ohm R."/>
            <person name="Martin F."/>
            <person name="Silar P."/>
            <person name="Natvig D."/>
            <person name="Lalanne C."/>
            <person name="Gautier V."/>
            <person name="Ament-Velasquez S.L."/>
            <person name="Kruys A."/>
            <person name="Hutchinson M.I."/>
            <person name="Powell A.J."/>
            <person name="Barry K."/>
            <person name="Miller A.N."/>
            <person name="Grigoriev I.V."/>
            <person name="Debuchy R."/>
            <person name="Gladieux P."/>
            <person name="Thoren M.H."/>
            <person name="Johannesson H."/>
        </authorList>
    </citation>
    <scope>NUCLEOTIDE SEQUENCE</scope>
    <source>
        <strain evidence="3">CBS 955.72</strain>
    </source>
</reference>
<dbReference type="Gene3D" id="3.40.50.12780">
    <property type="entry name" value="N-terminal domain of ligase-like"/>
    <property type="match status" value="1"/>
</dbReference>
<feature type="domain" description="AMP-dependent synthetase/ligase" evidence="1">
    <location>
        <begin position="49"/>
        <end position="443"/>
    </location>
</feature>
<dbReference type="Pfam" id="PF13193">
    <property type="entry name" value="AMP-binding_C"/>
    <property type="match status" value="1"/>
</dbReference>
<dbReference type="Proteomes" id="UP001275084">
    <property type="component" value="Unassembled WGS sequence"/>
</dbReference>